<dbReference type="GO" id="GO:0006886">
    <property type="term" value="P:intracellular protein transport"/>
    <property type="evidence" value="ECO:0007669"/>
    <property type="project" value="UniProtKB-UniRule"/>
</dbReference>
<organism evidence="2 3">
    <name type="scientific">Exidia glandulosa HHB12029</name>
    <dbReference type="NCBI Taxonomy" id="1314781"/>
    <lineage>
        <taxon>Eukaryota</taxon>
        <taxon>Fungi</taxon>
        <taxon>Dikarya</taxon>
        <taxon>Basidiomycota</taxon>
        <taxon>Agaricomycotina</taxon>
        <taxon>Agaricomycetes</taxon>
        <taxon>Auriculariales</taxon>
        <taxon>Exidiaceae</taxon>
        <taxon>Exidia</taxon>
    </lineage>
</organism>
<dbReference type="InParanoid" id="A0A165DVE2"/>
<dbReference type="SMART" id="SM00299">
    <property type="entry name" value="CLH"/>
    <property type="match status" value="1"/>
</dbReference>
<dbReference type="GO" id="GO:0006898">
    <property type="term" value="P:receptor-mediated endocytosis"/>
    <property type="evidence" value="ECO:0007669"/>
    <property type="project" value="TreeGrafter"/>
</dbReference>
<dbReference type="InterPro" id="IPR055358">
    <property type="entry name" value="CHCR"/>
</dbReference>
<feature type="repeat" description="CHCR" evidence="1">
    <location>
        <begin position="168"/>
        <end position="327"/>
    </location>
</feature>
<dbReference type="GO" id="GO:0032051">
    <property type="term" value="F:clathrin light chain binding"/>
    <property type="evidence" value="ECO:0007669"/>
    <property type="project" value="TreeGrafter"/>
</dbReference>
<dbReference type="EMBL" id="KV426188">
    <property type="protein sequence ID" value="KZV85450.1"/>
    <property type="molecule type" value="Genomic_DNA"/>
</dbReference>
<gene>
    <name evidence="2" type="ORF">EXIGLDRAFT_804435</name>
</gene>
<dbReference type="Proteomes" id="UP000077266">
    <property type="component" value="Unassembled WGS sequence"/>
</dbReference>
<dbReference type="SUPFAM" id="SSF48371">
    <property type="entry name" value="ARM repeat"/>
    <property type="match status" value="1"/>
</dbReference>
<sequence>MGSTAVYPSDDQLVQTLQTRFRADLPYTWLGHSALVQPERREREGMRGTVLQGHHPRAQHPSAAPLRPLRQSLFAHAQNAVEPERRIQVPEAFLKENNLYEPLVVGKYCEKRDPYLAFIAYAKGMRDDELQQARYLVKRRLPELWAQVLSPDNGHRRQLIDQIIATAIPECTDPDDVSVTVKAFIVADLPSELIELLEKIIVEPSPFSDNKSLQNLLMLTAICADKGKVVGYNAKLSNYDVLDIAKVATEHASASTAVICLRFGAASRRLNSTVFASRTRLTRTSRLAPSKFAEVIEIVNHAGKNDDLVRFSQMACKTLREPKIDTELAYAYAKPDRLHDREEFLSMTNVAGILNVGEKCVRTNFTRPLFSSI</sequence>
<dbReference type="Pfam" id="PF00637">
    <property type="entry name" value="Clathrin"/>
    <property type="match status" value="3"/>
</dbReference>
<dbReference type="PANTHER" id="PTHR10292">
    <property type="entry name" value="CLATHRIN HEAVY CHAIN RELATED"/>
    <property type="match status" value="1"/>
</dbReference>
<proteinExistence type="predicted"/>
<dbReference type="PANTHER" id="PTHR10292:SF1">
    <property type="entry name" value="CLATHRIN HEAVY CHAIN"/>
    <property type="match status" value="1"/>
</dbReference>
<protein>
    <submittedName>
        <fullName evidence="2">ARM repeat-containing protein</fullName>
    </submittedName>
</protein>
<name>A0A165DVE2_EXIGL</name>
<dbReference type="InterPro" id="IPR016024">
    <property type="entry name" value="ARM-type_fold"/>
</dbReference>
<dbReference type="InterPro" id="IPR000547">
    <property type="entry name" value="Clathrin_H-chain/VPS_repeat"/>
</dbReference>
<evidence type="ECO:0000313" key="3">
    <source>
        <dbReference type="Proteomes" id="UP000077266"/>
    </source>
</evidence>
<dbReference type="GO" id="GO:0006895">
    <property type="term" value="P:Golgi to endosome transport"/>
    <property type="evidence" value="ECO:0007669"/>
    <property type="project" value="TreeGrafter"/>
</dbReference>
<dbReference type="STRING" id="1314781.A0A165DVE2"/>
<dbReference type="GO" id="GO:0030479">
    <property type="term" value="C:actin cortical patch"/>
    <property type="evidence" value="ECO:0007669"/>
    <property type="project" value="TreeGrafter"/>
</dbReference>
<dbReference type="AlphaFoldDB" id="A0A165DVE2"/>
<evidence type="ECO:0000313" key="2">
    <source>
        <dbReference type="EMBL" id="KZV85450.1"/>
    </source>
</evidence>
<accession>A0A165DVE2</accession>
<dbReference type="GO" id="GO:0005829">
    <property type="term" value="C:cytosol"/>
    <property type="evidence" value="ECO:0007669"/>
    <property type="project" value="GOC"/>
</dbReference>
<dbReference type="OrthoDB" id="2113814at2759"/>
<dbReference type="GO" id="GO:0071439">
    <property type="term" value="C:clathrin complex"/>
    <property type="evidence" value="ECO:0007669"/>
    <property type="project" value="TreeGrafter"/>
</dbReference>
<dbReference type="PROSITE" id="PS50236">
    <property type="entry name" value="CHCR"/>
    <property type="match status" value="1"/>
</dbReference>
<keyword evidence="3" id="KW-1185">Reference proteome</keyword>
<reference evidence="2 3" key="1">
    <citation type="journal article" date="2016" name="Mol. Biol. Evol.">
        <title>Comparative Genomics of Early-Diverging Mushroom-Forming Fungi Provides Insights into the Origins of Lignocellulose Decay Capabilities.</title>
        <authorList>
            <person name="Nagy L.G."/>
            <person name="Riley R."/>
            <person name="Tritt A."/>
            <person name="Adam C."/>
            <person name="Daum C."/>
            <person name="Floudas D."/>
            <person name="Sun H."/>
            <person name="Yadav J.S."/>
            <person name="Pangilinan J."/>
            <person name="Larsson K.H."/>
            <person name="Matsuura K."/>
            <person name="Barry K."/>
            <person name="Labutti K."/>
            <person name="Kuo R."/>
            <person name="Ohm R.A."/>
            <person name="Bhattacharya S.S."/>
            <person name="Shirouzu T."/>
            <person name="Yoshinaga Y."/>
            <person name="Martin F.M."/>
            <person name="Grigoriev I.V."/>
            <person name="Hibbett D.S."/>
        </authorList>
    </citation>
    <scope>NUCLEOTIDE SEQUENCE [LARGE SCALE GENOMIC DNA]</scope>
    <source>
        <strain evidence="2 3">HHB12029</strain>
    </source>
</reference>
<evidence type="ECO:0000256" key="1">
    <source>
        <dbReference type="PROSITE-ProRule" id="PRU01006"/>
    </source>
</evidence>